<sequence length="115" mass="13358">MSPTPTHQSSTVTPLPQLWLEQWLDANTPTARLQLQWLKAMDQMIESEATFMLACLNANLRMSECLLDPDRLTRHAELSDCYQEIMTDVTEASMARLSKVTELSREFREQLWEEL</sequence>
<protein>
    <recommendedName>
        <fullName evidence="3">Phasin protein</fullName>
    </recommendedName>
</protein>
<organism evidence="1 2">
    <name type="scientific">Franzmannia pantelleriensis</name>
    <dbReference type="NCBI Taxonomy" id="48727"/>
    <lineage>
        <taxon>Bacteria</taxon>
        <taxon>Pseudomonadati</taxon>
        <taxon>Pseudomonadota</taxon>
        <taxon>Gammaproteobacteria</taxon>
        <taxon>Oceanospirillales</taxon>
        <taxon>Halomonadaceae</taxon>
        <taxon>Franzmannia</taxon>
    </lineage>
</organism>
<evidence type="ECO:0000313" key="1">
    <source>
        <dbReference type="EMBL" id="SDK86178.1"/>
    </source>
</evidence>
<dbReference type="OrthoDB" id="6166816at2"/>
<evidence type="ECO:0008006" key="3">
    <source>
        <dbReference type="Google" id="ProtNLM"/>
    </source>
</evidence>
<dbReference type="STRING" id="48727.SAMN05192555_101371"/>
<evidence type="ECO:0000313" key="2">
    <source>
        <dbReference type="Proteomes" id="UP000199107"/>
    </source>
</evidence>
<dbReference type="Proteomes" id="UP000199107">
    <property type="component" value="Unassembled WGS sequence"/>
</dbReference>
<dbReference type="EMBL" id="FNGH01000001">
    <property type="protein sequence ID" value="SDK86178.1"/>
    <property type="molecule type" value="Genomic_DNA"/>
</dbReference>
<gene>
    <name evidence="1" type="ORF">SAMN05192555_101371</name>
</gene>
<reference evidence="2" key="1">
    <citation type="submission" date="2016-10" db="EMBL/GenBank/DDBJ databases">
        <authorList>
            <person name="Varghese N."/>
            <person name="Submissions S."/>
        </authorList>
    </citation>
    <scope>NUCLEOTIDE SEQUENCE [LARGE SCALE GENOMIC DNA]</scope>
    <source>
        <strain evidence="2">AAP</strain>
    </source>
</reference>
<accession>A0A1G9FCR4</accession>
<name>A0A1G9FCR4_9GAMM</name>
<keyword evidence="2" id="KW-1185">Reference proteome</keyword>
<dbReference type="RefSeq" id="WP_089656805.1">
    <property type="nucleotide sequence ID" value="NZ_FNGH01000001.1"/>
</dbReference>
<proteinExistence type="predicted"/>
<dbReference type="AlphaFoldDB" id="A0A1G9FCR4"/>